<dbReference type="EMBL" id="CBXI010000040">
    <property type="protein sequence ID" value="CDL92090.1"/>
    <property type="molecule type" value="Genomic_DNA"/>
</dbReference>
<gene>
    <name evidence="2" type="ORF">CTDIVETGP_2160</name>
</gene>
<feature type="transmembrane region" description="Helical" evidence="1">
    <location>
        <begin position="27"/>
        <end position="48"/>
    </location>
</feature>
<comment type="caution">
    <text evidence="2">The sequence shown here is derived from an EMBL/GenBank/DDBJ whole genome shotgun (WGS) entry which is preliminary data.</text>
</comment>
<proteinExistence type="predicted"/>
<organism evidence="2 3">
    <name type="scientific">Clostridium tyrobutyricum DIVETGP</name>
    <dbReference type="NCBI Taxonomy" id="1408889"/>
    <lineage>
        <taxon>Bacteria</taxon>
        <taxon>Bacillati</taxon>
        <taxon>Bacillota</taxon>
        <taxon>Clostridia</taxon>
        <taxon>Eubacteriales</taxon>
        <taxon>Clostridiaceae</taxon>
        <taxon>Clostridium</taxon>
    </lineage>
</organism>
<keyword evidence="1" id="KW-0812">Transmembrane</keyword>
<dbReference type="Proteomes" id="UP000019482">
    <property type="component" value="Unassembled WGS sequence"/>
</dbReference>
<dbReference type="OrthoDB" id="2249491at2"/>
<evidence type="ECO:0000313" key="2">
    <source>
        <dbReference type="EMBL" id="CDL92090.1"/>
    </source>
</evidence>
<evidence type="ECO:0000256" key="1">
    <source>
        <dbReference type="SAM" id="Phobius"/>
    </source>
</evidence>
<sequence>MIIILMIISAIAFFISFIYIDKVPLRITFTLISGIVFISSIIGIVANYHSHYGMQEITTTTEKQIYSADTTGAMQIILYEPIGTNGDENIFIYSPELHSKKVTYTKVDEFTTNKTKIVNSGTANLKITEVHWKYKSSAYKFWFGIADNNNKLSKQINTFYLPKTWSLLSTSEAKELKQKMSSPEFKKQIKSQATLYIQNKMKNAIVKNPSLATNKSRQLEMQKKFANEFQDQMIKKAIQDVKNK</sequence>
<accession>W6N749</accession>
<dbReference type="Pfam" id="PF16069">
    <property type="entry name" value="DUF4811"/>
    <property type="match status" value="1"/>
</dbReference>
<dbReference type="RefSeq" id="WP_017895022.1">
    <property type="nucleotide sequence ID" value="NZ_CBXI010000040.1"/>
</dbReference>
<keyword evidence="1" id="KW-1133">Transmembrane helix</keyword>
<name>W6N749_CLOTY</name>
<dbReference type="InterPro" id="IPR032083">
    <property type="entry name" value="DUF4811"/>
</dbReference>
<protein>
    <recommendedName>
        <fullName evidence="4">DUF4811 domain-containing protein</fullName>
    </recommendedName>
</protein>
<keyword evidence="3" id="KW-1185">Reference proteome</keyword>
<feature type="transmembrane region" description="Helical" evidence="1">
    <location>
        <begin position="5"/>
        <end position="21"/>
    </location>
</feature>
<dbReference type="GeneID" id="29420707"/>
<evidence type="ECO:0008006" key="4">
    <source>
        <dbReference type="Google" id="ProtNLM"/>
    </source>
</evidence>
<reference evidence="2 3" key="1">
    <citation type="journal article" date="2015" name="Genome Announc.">
        <title>Draft Genome Sequence of Clostridium tyrobutyricum Strain DIVETGP, Isolated from Cow's Milk for Grana Padano Production.</title>
        <authorList>
            <person name="Soggiu A."/>
            <person name="Piras C."/>
            <person name="Gaiarsa S."/>
            <person name="Sassera D."/>
            <person name="Roncada P."/>
            <person name="Bendixen E."/>
            <person name="Brasca M."/>
            <person name="Bonizzi L."/>
        </authorList>
    </citation>
    <scope>NUCLEOTIDE SEQUENCE [LARGE SCALE GENOMIC DNA]</scope>
    <source>
        <strain evidence="2 3">DIVETGP</strain>
    </source>
</reference>
<keyword evidence="1" id="KW-0472">Membrane</keyword>
<dbReference type="AlphaFoldDB" id="W6N749"/>
<evidence type="ECO:0000313" key="3">
    <source>
        <dbReference type="Proteomes" id="UP000019482"/>
    </source>
</evidence>